<comment type="caution">
    <text evidence="1">The sequence shown here is derived from an EMBL/GenBank/DDBJ whole genome shotgun (WGS) entry which is preliminary data.</text>
</comment>
<keyword evidence="2" id="KW-1185">Reference proteome</keyword>
<accession>A0A839N8E1</accession>
<protein>
    <submittedName>
        <fullName evidence="1">Putative transcriptional regulator</fullName>
    </submittedName>
</protein>
<dbReference type="InterPro" id="IPR010982">
    <property type="entry name" value="Lambda_DNA-bd_dom_sf"/>
</dbReference>
<dbReference type="Proteomes" id="UP000559182">
    <property type="component" value="Unassembled WGS sequence"/>
</dbReference>
<dbReference type="SUPFAM" id="SSF47413">
    <property type="entry name" value="lambda repressor-like DNA-binding domains"/>
    <property type="match status" value="1"/>
</dbReference>
<dbReference type="RefSeq" id="WP_183322493.1">
    <property type="nucleotide sequence ID" value="NZ_JACHVQ010000004.1"/>
</dbReference>
<evidence type="ECO:0000313" key="1">
    <source>
        <dbReference type="EMBL" id="MBB2894038.1"/>
    </source>
</evidence>
<dbReference type="GO" id="GO:0003677">
    <property type="term" value="F:DNA binding"/>
    <property type="evidence" value="ECO:0007669"/>
    <property type="project" value="InterPro"/>
</dbReference>
<dbReference type="AlphaFoldDB" id="A0A839N8E1"/>
<dbReference type="EMBL" id="JACHVQ010000004">
    <property type="protein sequence ID" value="MBB2894038.1"/>
    <property type="molecule type" value="Genomic_DNA"/>
</dbReference>
<name>A0A839N8E1_9MICO</name>
<gene>
    <name evidence="1" type="ORF">FHU39_004074</name>
</gene>
<evidence type="ECO:0000313" key="2">
    <source>
        <dbReference type="Proteomes" id="UP000559182"/>
    </source>
</evidence>
<sequence>MEDLVANQQSQAQLYGAPLATVIEGIGHNLGLTQGRIAQVLGLSAPMLSHLVSGRRVKIGNPMAHARLTQLRSLAEDVASGRVSPEQAAAVVPQIAASQDSWTTSHSLAAAAAPDETTIVRDVQELFRAVADAADWLAAAETVAADHPAIAEVLRVYGASRTATAQEHWHRVLDH</sequence>
<organism evidence="1 2">
    <name type="scientific">Flexivirga oryzae</name>
    <dbReference type="NCBI Taxonomy" id="1794944"/>
    <lineage>
        <taxon>Bacteria</taxon>
        <taxon>Bacillati</taxon>
        <taxon>Actinomycetota</taxon>
        <taxon>Actinomycetes</taxon>
        <taxon>Micrococcales</taxon>
        <taxon>Dermacoccaceae</taxon>
        <taxon>Flexivirga</taxon>
    </lineage>
</organism>
<proteinExistence type="predicted"/>
<reference evidence="1 2" key="1">
    <citation type="submission" date="2020-08" db="EMBL/GenBank/DDBJ databases">
        <title>Sequencing the genomes of 1000 actinobacteria strains.</title>
        <authorList>
            <person name="Klenk H.-P."/>
        </authorList>
    </citation>
    <scope>NUCLEOTIDE SEQUENCE [LARGE SCALE GENOMIC DNA]</scope>
    <source>
        <strain evidence="1 2">DSM 105369</strain>
    </source>
</reference>